<accession>A0A2V5GSC0</accession>
<evidence type="ECO:0000313" key="1">
    <source>
        <dbReference type="EMBL" id="PYI13948.1"/>
    </source>
</evidence>
<sequence length="148" mass="16636">MKCDDMSDMDRRLMLAYYREPWDYGLSEDESQHYPSDSPISAASLTLLHRKAASLSPDRYTTVTEIDGSVTILPSMHTGSELDLRYIVHVTLSHSGPDIIRVAQPFTNAFLEHLPDWRSVYLNFRQASTPGLASLPHSTKIEGHPSFG</sequence>
<protein>
    <submittedName>
        <fullName evidence="1">Uncharacterized protein</fullName>
    </submittedName>
</protein>
<proteinExistence type="predicted"/>
<reference evidence="1 2" key="1">
    <citation type="submission" date="2018-02" db="EMBL/GenBank/DDBJ databases">
        <title>The genomes of Aspergillus section Nigri reveals drivers in fungal speciation.</title>
        <authorList>
            <consortium name="DOE Joint Genome Institute"/>
            <person name="Vesth T.C."/>
            <person name="Nybo J."/>
            <person name="Theobald S."/>
            <person name="Brandl J."/>
            <person name="Frisvad J.C."/>
            <person name="Nielsen K.F."/>
            <person name="Lyhne E.K."/>
            <person name="Kogle M.E."/>
            <person name="Kuo A."/>
            <person name="Riley R."/>
            <person name="Clum A."/>
            <person name="Nolan M."/>
            <person name="Lipzen A."/>
            <person name="Salamov A."/>
            <person name="Henrissat B."/>
            <person name="Wiebenga A."/>
            <person name="De vries R.P."/>
            <person name="Grigoriev I.V."/>
            <person name="Mortensen U.H."/>
            <person name="Andersen M.R."/>
            <person name="Baker S.E."/>
        </authorList>
    </citation>
    <scope>NUCLEOTIDE SEQUENCE [LARGE SCALE GENOMIC DNA]</scope>
    <source>
        <strain evidence="1 2">CBS 115571</strain>
    </source>
</reference>
<keyword evidence="2" id="KW-1185">Reference proteome</keyword>
<organism evidence="1 2">
    <name type="scientific">Aspergillus violaceofuscus (strain CBS 115571)</name>
    <dbReference type="NCBI Taxonomy" id="1450538"/>
    <lineage>
        <taxon>Eukaryota</taxon>
        <taxon>Fungi</taxon>
        <taxon>Dikarya</taxon>
        <taxon>Ascomycota</taxon>
        <taxon>Pezizomycotina</taxon>
        <taxon>Eurotiomycetes</taxon>
        <taxon>Eurotiomycetidae</taxon>
        <taxon>Eurotiales</taxon>
        <taxon>Aspergillaceae</taxon>
        <taxon>Aspergillus</taxon>
    </lineage>
</organism>
<dbReference type="STRING" id="1450538.A0A2V5GSC0"/>
<dbReference type="AlphaFoldDB" id="A0A2V5GSC0"/>
<evidence type="ECO:0000313" key="2">
    <source>
        <dbReference type="Proteomes" id="UP000249829"/>
    </source>
</evidence>
<dbReference type="Proteomes" id="UP000249829">
    <property type="component" value="Unassembled WGS sequence"/>
</dbReference>
<name>A0A2V5GSC0_ASPV1</name>
<dbReference type="EMBL" id="KZ825225">
    <property type="protein sequence ID" value="PYI13948.1"/>
    <property type="molecule type" value="Genomic_DNA"/>
</dbReference>
<gene>
    <name evidence="1" type="ORF">BO99DRAFT_37188</name>
</gene>